<evidence type="ECO:0000313" key="1">
    <source>
        <dbReference type="EMBL" id="RWX73450.1"/>
    </source>
</evidence>
<dbReference type="InterPro" id="IPR007152">
    <property type="entry name" value="DUF354"/>
</dbReference>
<dbReference type="EMBL" id="RXGA01000003">
    <property type="protein sequence ID" value="RWX73450.1"/>
    <property type="molecule type" value="Genomic_DNA"/>
</dbReference>
<dbReference type="Pfam" id="PF04007">
    <property type="entry name" value="DUF354"/>
    <property type="match status" value="1"/>
</dbReference>
<comment type="caution">
    <text evidence="1">The sequence shown here is derived from an EMBL/GenBank/DDBJ whole genome shotgun (WGS) entry which is preliminary data.</text>
</comment>
<organism evidence="1 2">
    <name type="scientific">Methanosuratincola subterraneus</name>
    <dbReference type="NCBI Taxonomy" id="2593994"/>
    <lineage>
        <taxon>Archaea</taxon>
        <taxon>Thermoproteota</taxon>
        <taxon>Methanosuratincolia</taxon>
        <taxon>Candidatus Methanomethylicales</taxon>
        <taxon>Candidatus Methanomethylicaceae</taxon>
        <taxon>Candidatus Methanosuratincola (ex Vanwonterghem et al. 2016)</taxon>
    </lineage>
</organism>
<dbReference type="SUPFAM" id="SSF53756">
    <property type="entry name" value="UDP-Glycosyltransferase/glycogen phosphorylase"/>
    <property type="match status" value="1"/>
</dbReference>
<dbReference type="AlphaFoldDB" id="A0A3S3S016"/>
<dbReference type="PIRSF" id="PIRSF005357">
    <property type="entry name" value="UCP005357"/>
    <property type="match status" value="1"/>
</dbReference>
<gene>
    <name evidence="1" type="ORF">Metus_1424</name>
</gene>
<dbReference type="PANTHER" id="PTHR39662">
    <property type="entry name" value="DUF354 DOMAIN-CONTAINING PROTEIN-RELATED"/>
    <property type="match status" value="1"/>
</dbReference>
<dbReference type="Proteomes" id="UP000288215">
    <property type="component" value="Unassembled WGS sequence"/>
</dbReference>
<name>A0A3S3S016_METS7</name>
<sequence>MKRIAIFVNTPAQLHFYRNIAKRLEQKGNQVNMLFRDYGETLRLAQEFGFNPLIFSKQRPTSLQKMIFFPVDIMRSVRIFRGQNPDVVTGFGIDSVYASAFAGSKSIVFSDSEPRSHRLLHFQYDLFKPLTDVIITPSSFLDDLGSKHIRVNSYKELAYLHPNCFQPSNDIFDLLGISRNEDFAILRFNAFDAVHDLQVSGFNSEQKVKLVETLDRHAHVFVSAEGSVPKRIEKNVLKIPKRRIHDLLYYAKLFVTDTQTMATEAAILGTPTIRSNNFVDEKREMGNFLELEKKYGLLFSICDRNRAISLAEELIKYDGLKKEWTRRREVLLKDKIDISSFMTWFIENYPESCKEIKSDSKIQFKFR</sequence>
<accession>A0A3S3S016</accession>
<reference evidence="1 2" key="1">
    <citation type="submission" date="2018-12" db="EMBL/GenBank/DDBJ databases">
        <title>The complete genome of the methanogenic archaea of the candidate phylum Verstraetearchaeota, obtained from the metagenome of underground thermal water.</title>
        <authorList>
            <person name="Kadnikov V.V."/>
            <person name="Mardanov A.V."/>
            <person name="Beletsky A.V."/>
            <person name="Karnachuk O.V."/>
            <person name="Ravin N.V."/>
        </authorList>
    </citation>
    <scope>NUCLEOTIDE SEQUENCE [LARGE SCALE GENOMIC DNA]</scope>
    <source>
        <strain evidence="1">Ch88</strain>
    </source>
</reference>
<dbReference type="PANTHER" id="PTHR39662:SF1">
    <property type="entry name" value="DUF354 DOMAIN-CONTAINING PROTEIN"/>
    <property type="match status" value="1"/>
</dbReference>
<protein>
    <submittedName>
        <fullName evidence="1">DUF354 domain-containing protein</fullName>
    </submittedName>
</protein>
<proteinExistence type="predicted"/>
<evidence type="ECO:0000313" key="2">
    <source>
        <dbReference type="Proteomes" id="UP000288215"/>
    </source>
</evidence>